<proteinExistence type="predicted"/>
<dbReference type="EMBL" id="JBHPON010000003">
    <property type="protein sequence ID" value="MFC6037659.1"/>
    <property type="molecule type" value="Genomic_DNA"/>
</dbReference>
<dbReference type="Proteomes" id="UP001596116">
    <property type="component" value="Unassembled WGS sequence"/>
</dbReference>
<name>A0ABW1L082_9PROT</name>
<reference evidence="1 2" key="1">
    <citation type="submission" date="2024-09" db="EMBL/GenBank/DDBJ databases">
        <authorList>
            <person name="Zhang Z.-H."/>
        </authorList>
    </citation>
    <scope>NUCLEOTIDE SEQUENCE [LARGE SCALE GENOMIC DNA]</scope>
    <source>
        <strain evidence="1 2">HHTR114</strain>
    </source>
</reference>
<accession>A0ABW1L082</accession>
<dbReference type="RefSeq" id="WP_379880950.1">
    <property type="nucleotide sequence ID" value="NZ_JBHPON010000003.1"/>
</dbReference>
<evidence type="ECO:0000313" key="2">
    <source>
        <dbReference type="Proteomes" id="UP001596116"/>
    </source>
</evidence>
<gene>
    <name evidence="1" type="ORF">ACFMB1_19045</name>
</gene>
<protein>
    <recommendedName>
        <fullName evidence="3">Entericidin</fullName>
    </recommendedName>
</protein>
<organism evidence="1 2">
    <name type="scientific">Hyphococcus aureus</name>
    <dbReference type="NCBI Taxonomy" id="2666033"/>
    <lineage>
        <taxon>Bacteria</taxon>
        <taxon>Pseudomonadati</taxon>
        <taxon>Pseudomonadota</taxon>
        <taxon>Alphaproteobacteria</taxon>
        <taxon>Parvularculales</taxon>
        <taxon>Parvularculaceae</taxon>
        <taxon>Hyphococcus</taxon>
    </lineage>
</organism>
<evidence type="ECO:0008006" key="3">
    <source>
        <dbReference type="Google" id="ProtNLM"/>
    </source>
</evidence>
<sequence length="51" mass="5042">MAAGALLLTVGLVLTEVAVAHHGEDSMLGKAGDAITAAADSATEKFKDSAD</sequence>
<evidence type="ECO:0000313" key="1">
    <source>
        <dbReference type="EMBL" id="MFC6037659.1"/>
    </source>
</evidence>
<comment type="caution">
    <text evidence="1">The sequence shown here is derived from an EMBL/GenBank/DDBJ whole genome shotgun (WGS) entry which is preliminary data.</text>
</comment>
<keyword evidence="2" id="KW-1185">Reference proteome</keyword>